<dbReference type="Gene3D" id="3.40.50.720">
    <property type="entry name" value="NAD(P)-binding Rossmann-like Domain"/>
    <property type="match status" value="1"/>
</dbReference>
<feature type="domain" description="NAD(P)-binding" evidence="3">
    <location>
        <begin position="12"/>
        <end position="238"/>
    </location>
</feature>
<evidence type="ECO:0000313" key="4">
    <source>
        <dbReference type="EMBL" id="KAH8703603.1"/>
    </source>
</evidence>
<dbReference type="PANTHER" id="PTHR15020">
    <property type="entry name" value="FLAVIN REDUCTASE-RELATED"/>
    <property type="match status" value="1"/>
</dbReference>
<dbReference type="Pfam" id="PF13460">
    <property type="entry name" value="NAD_binding_10"/>
    <property type="match status" value="1"/>
</dbReference>
<name>A0AAD4L3M5_9EURO</name>
<dbReference type="RefSeq" id="XP_046076621.1">
    <property type="nucleotide sequence ID" value="XM_046218913.1"/>
</dbReference>
<sequence>MHNNLPTLAFFGATGGCVIACLKLALENGYHCNALARNPNKLKDLLTERGVYDSAIANNLSITEGSVTEIDLVRQALLYNDVPVDIIICGIGGKLIFESALKPTLDNPTVCQDAMRNILQAARSLKRDENSKDNEKPLLAVLSTTGISQKRDLPILMMPMYKWMLKVPHEDKKVMEDLILEDMAMEKSQRGIGDYIIVRPSFLTDGDGDGLGKIKVGPEEKPRVGYVIARNDVGAWLFENSVRRGWREDNPYRGKVVTITT</sequence>
<proteinExistence type="inferred from homology"/>
<evidence type="ECO:0000313" key="5">
    <source>
        <dbReference type="Proteomes" id="UP001201262"/>
    </source>
</evidence>
<feature type="signal peptide" evidence="2">
    <location>
        <begin position="1"/>
        <end position="20"/>
    </location>
</feature>
<dbReference type="AlphaFoldDB" id="A0AAD4L3M5"/>
<reference evidence="4" key="1">
    <citation type="submission" date="2021-12" db="EMBL/GenBank/DDBJ databases">
        <title>Convergent genome expansion in fungi linked to evolution of root-endophyte symbiosis.</title>
        <authorList>
            <consortium name="DOE Joint Genome Institute"/>
            <person name="Ke Y.-H."/>
            <person name="Bonito G."/>
            <person name="Liao H.-L."/>
            <person name="Looney B."/>
            <person name="Rojas-Flechas A."/>
            <person name="Nash J."/>
            <person name="Hameed K."/>
            <person name="Schadt C."/>
            <person name="Martin F."/>
            <person name="Crous P.W."/>
            <person name="Miettinen O."/>
            <person name="Magnuson J.K."/>
            <person name="Labbe J."/>
            <person name="Jacobson D."/>
            <person name="Doktycz M.J."/>
            <person name="Veneault-Fourrey C."/>
            <person name="Kuo A."/>
            <person name="Mondo S."/>
            <person name="Calhoun S."/>
            <person name="Riley R."/>
            <person name="Ohm R."/>
            <person name="LaButti K."/>
            <person name="Andreopoulos B."/>
            <person name="Pangilinan J."/>
            <person name="Nolan M."/>
            <person name="Tritt A."/>
            <person name="Clum A."/>
            <person name="Lipzen A."/>
            <person name="Daum C."/>
            <person name="Barry K."/>
            <person name="Grigoriev I.V."/>
            <person name="Vilgalys R."/>
        </authorList>
    </citation>
    <scope>NUCLEOTIDE SEQUENCE</scope>
    <source>
        <strain evidence="4">PMI_201</strain>
    </source>
</reference>
<keyword evidence="2" id="KW-0732">Signal</keyword>
<feature type="chain" id="PRO_5042110832" description="NAD(P)-binding domain-containing protein" evidence="2">
    <location>
        <begin position="21"/>
        <end position="261"/>
    </location>
</feature>
<organism evidence="4 5">
    <name type="scientific">Talaromyces proteolyticus</name>
    <dbReference type="NCBI Taxonomy" id="1131652"/>
    <lineage>
        <taxon>Eukaryota</taxon>
        <taxon>Fungi</taxon>
        <taxon>Dikarya</taxon>
        <taxon>Ascomycota</taxon>
        <taxon>Pezizomycotina</taxon>
        <taxon>Eurotiomycetes</taxon>
        <taxon>Eurotiomycetidae</taxon>
        <taxon>Eurotiales</taxon>
        <taxon>Trichocomaceae</taxon>
        <taxon>Talaromyces</taxon>
        <taxon>Talaromyces sect. Bacilispori</taxon>
    </lineage>
</organism>
<dbReference type="GeneID" id="70249200"/>
<dbReference type="InterPro" id="IPR036291">
    <property type="entry name" value="NAD(P)-bd_dom_sf"/>
</dbReference>
<keyword evidence="5" id="KW-1185">Reference proteome</keyword>
<dbReference type="EMBL" id="JAJTJA010000002">
    <property type="protein sequence ID" value="KAH8703603.1"/>
    <property type="molecule type" value="Genomic_DNA"/>
</dbReference>
<dbReference type="Proteomes" id="UP001201262">
    <property type="component" value="Unassembled WGS sequence"/>
</dbReference>
<dbReference type="InterPro" id="IPR016040">
    <property type="entry name" value="NAD(P)-bd_dom"/>
</dbReference>
<dbReference type="SUPFAM" id="SSF51735">
    <property type="entry name" value="NAD(P)-binding Rossmann-fold domains"/>
    <property type="match status" value="1"/>
</dbReference>
<evidence type="ECO:0000259" key="3">
    <source>
        <dbReference type="Pfam" id="PF13460"/>
    </source>
</evidence>
<gene>
    <name evidence="4" type="ORF">BGW36DRAFT_403960</name>
</gene>
<dbReference type="PANTHER" id="PTHR15020:SF50">
    <property type="entry name" value="UPF0659 PROTEIN YMR090W"/>
    <property type="match status" value="1"/>
</dbReference>
<comment type="similarity">
    <text evidence="1">Belongs to the avfA family.</text>
</comment>
<accession>A0AAD4L3M5</accession>
<protein>
    <recommendedName>
        <fullName evidence="3">NAD(P)-binding domain-containing protein</fullName>
    </recommendedName>
</protein>
<evidence type="ECO:0000256" key="1">
    <source>
        <dbReference type="ARBA" id="ARBA00038376"/>
    </source>
</evidence>
<evidence type="ECO:0000256" key="2">
    <source>
        <dbReference type="SAM" id="SignalP"/>
    </source>
</evidence>
<comment type="caution">
    <text evidence="4">The sequence shown here is derived from an EMBL/GenBank/DDBJ whole genome shotgun (WGS) entry which is preliminary data.</text>
</comment>